<evidence type="ECO:0000313" key="6">
    <source>
        <dbReference type="Proteomes" id="UP000294772"/>
    </source>
</evidence>
<dbReference type="NCBIfam" id="NF038126">
    <property type="entry name" value="PEP_CTERM_FxDxF"/>
    <property type="match status" value="1"/>
</dbReference>
<comment type="caution">
    <text evidence="3">The sequence shown here is derived from an EMBL/GenBank/DDBJ whole genome shotgun (WGS) entry which is preliminary data.</text>
</comment>
<dbReference type="Pfam" id="PF07589">
    <property type="entry name" value="PEP-CTERM"/>
    <property type="match status" value="1"/>
</dbReference>
<dbReference type="AlphaFoldDB" id="A0A2S5T7Z6"/>
<keyword evidence="1" id="KW-0732">Signal</keyword>
<proteinExistence type="predicted"/>
<dbReference type="RefSeq" id="WP_104356350.1">
    <property type="nucleotide sequence ID" value="NZ_CP064338.1"/>
</dbReference>
<organism evidence="3 5">
    <name type="scientific">Caldimonas thermodepolymerans</name>
    <dbReference type="NCBI Taxonomy" id="215580"/>
    <lineage>
        <taxon>Bacteria</taxon>
        <taxon>Pseudomonadati</taxon>
        <taxon>Pseudomonadota</taxon>
        <taxon>Betaproteobacteria</taxon>
        <taxon>Burkholderiales</taxon>
        <taxon>Sphaerotilaceae</taxon>
        <taxon>Caldimonas</taxon>
    </lineage>
</organism>
<name>A0A2S5T7Z6_9BURK</name>
<feature type="chain" id="PRO_5040584357" evidence="1">
    <location>
        <begin position="21"/>
        <end position="196"/>
    </location>
</feature>
<keyword evidence="5" id="KW-1185">Reference proteome</keyword>
<accession>A0A2S5T7Z6</accession>
<evidence type="ECO:0000256" key="1">
    <source>
        <dbReference type="SAM" id="SignalP"/>
    </source>
</evidence>
<dbReference type="EMBL" id="PSNY01000003">
    <property type="protein sequence ID" value="PPE71089.1"/>
    <property type="molecule type" value="Genomic_DNA"/>
</dbReference>
<dbReference type="Proteomes" id="UP000239406">
    <property type="component" value="Unassembled WGS sequence"/>
</dbReference>
<protein>
    <submittedName>
        <fullName evidence="4">Secreted protein with PEP-CTERM sorting signal</fullName>
    </submittedName>
</protein>
<gene>
    <name evidence="3" type="ORF">C1702_03755</name>
    <name evidence="4" type="ORF">EV676_104188</name>
</gene>
<dbReference type="EMBL" id="SLXF01000004">
    <property type="protein sequence ID" value="TCP07633.1"/>
    <property type="molecule type" value="Genomic_DNA"/>
</dbReference>
<dbReference type="NCBIfam" id="TIGR02595">
    <property type="entry name" value="PEP_CTERM"/>
    <property type="match status" value="1"/>
</dbReference>
<feature type="signal peptide" evidence="1">
    <location>
        <begin position="1"/>
        <end position="20"/>
    </location>
</feature>
<dbReference type="InterPro" id="IPR013424">
    <property type="entry name" value="Ice-binding_C"/>
</dbReference>
<evidence type="ECO:0000313" key="4">
    <source>
        <dbReference type="EMBL" id="TCP07633.1"/>
    </source>
</evidence>
<dbReference type="Proteomes" id="UP000294772">
    <property type="component" value="Unassembled WGS sequence"/>
</dbReference>
<reference evidence="3 5" key="1">
    <citation type="submission" date="2018-02" db="EMBL/GenBank/DDBJ databases">
        <title>Reclassifiation of [Polyangium] brachysporum DSM 7029 as Guopingzhaonella breviflexa gen. nov., sp. nov., a member of the family Comamonadaceae.</title>
        <authorList>
            <person name="Tang B."/>
        </authorList>
    </citation>
    <scope>NUCLEOTIDE SEQUENCE [LARGE SCALE GENOMIC DNA]</scope>
    <source>
        <strain evidence="3 5">DSM 15344</strain>
    </source>
</reference>
<evidence type="ECO:0000313" key="3">
    <source>
        <dbReference type="EMBL" id="PPE71089.1"/>
    </source>
</evidence>
<evidence type="ECO:0000313" key="5">
    <source>
        <dbReference type="Proteomes" id="UP000239406"/>
    </source>
</evidence>
<sequence>MFLRTLLVAAATWAAGVAHAATCTSPSFSLGALPGDTPVTFSGTCTGGSGGHDDPDRSFVSYYTFTLTDPVSWLWGQLALHPVRDLHPDSPTRGSFLSGLSIDLISLIRGGIETAIGTGFGIARAERASFYAADLDPGDYTLAIYGSNIGLTQPGHYDATMGVSYVAHAPEPETYALMGLGLIAVAAVARRRRGSR</sequence>
<feature type="domain" description="Ice-binding protein C-terminal" evidence="2">
    <location>
        <begin position="169"/>
        <end position="192"/>
    </location>
</feature>
<reference evidence="4 6" key="2">
    <citation type="submission" date="2019-03" db="EMBL/GenBank/DDBJ databases">
        <title>Genomic Encyclopedia of Type Strains, Phase IV (KMG-IV): sequencing the most valuable type-strain genomes for metagenomic binning, comparative biology and taxonomic classification.</title>
        <authorList>
            <person name="Goeker M."/>
        </authorList>
    </citation>
    <scope>NUCLEOTIDE SEQUENCE [LARGE SCALE GENOMIC DNA]</scope>
    <source>
        <strain evidence="4 6">DSM 15264</strain>
    </source>
</reference>
<evidence type="ECO:0000259" key="2">
    <source>
        <dbReference type="Pfam" id="PF07589"/>
    </source>
</evidence>